<dbReference type="PROSITE" id="PS51144">
    <property type="entry name" value="ALPHA_CA_2"/>
    <property type="match status" value="1"/>
</dbReference>
<dbReference type="InterPro" id="IPR001148">
    <property type="entry name" value="CA_dom"/>
</dbReference>
<evidence type="ECO:0000313" key="4">
    <source>
        <dbReference type="Ensembl" id="ENSSGRP00000001887.1"/>
    </source>
</evidence>
<name>A0A672K042_SINGR</name>
<evidence type="ECO:0000259" key="3">
    <source>
        <dbReference type="PROSITE" id="PS51144"/>
    </source>
</evidence>
<reference evidence="4" key="2">
    <citation type="submission" date="2025-09" db="UniProtKB">
        <authorList>
            <consortium name="Ensembl"/>
        </authorList>
    </citation>
    <scope>IDENTIFICATION</scope>
</reference>
<dbReference type="PANTHER" id="PTHR18952:SF134">
    <property type="entry name" value="CARBONIC ANHYDRASE 15"/>
    <property type="match status" value="1"/>
</dbReference>
<protein>
    <submittedName>
        <fullName evidence="4">Carbonic anhydrase 15-like</fullName>
    </submittedName>
</protein>
<dbReference type="InParanoid" id="A0A672K042"/>
<dbReference type="AlphaFoldDB" id="A0A672K042"/>
<comment type="similarity">
    <text evidence="1">Belongs to the alpha-carbonic anhydrase family.</text>
</comment>
<evidence type="ECO:0000313" key="5">
    <source>
        <dbReference type="Proteomes" id="UP000472262"/>
    </source>
</evidence>
<accession>A0A672K042</accession>
<evidence type="ECO:0000256" key="1">
    <source>
        <dbReference type="ARBA" id="ARBA00010718"/>
    </source>
</evidence>
<proteinExistence type="inferred from homology"/>
<feature type="domain" description="Alpha-carbonic anhydrase" evidence="3">
    <location>
        <begin position="1"/>
        <end position="232"/>
    </location>
</feature>
<evidence type="ECO:0000256" key="2">
    <source>
        <dbReference type="SAM" id="MobiDB-lite"/>
    </source>
</evidence>
<dbReference type="OMA" id="HIKSEYE"/>
<gene>
    <name evidence="4" type="primary">LOC107558080</name>
</gene>
<organism evidence="4 5">
    <name type="scientific">Sinocyclocheilus grahami</name>
    <name type="common">Dianchi golden-line fish</name>
    <name type="synonym">Barbus grahami</name>
    <dbReference type="NCBI Taxonomy" id="75366"/>
    <lineage>
        <taxon>Eukaryota</taxon>
        <taxon>Metazoa</taxon>
        <taxon>Chordata</taxon>
        <taxon>Craniata</taxon>
        <taxon>Vertebrata</taxon>
        <taxon>Euteleostomi</taxon>
        <taxon>Actinopterygii</taxon>
        <taxon>Neopterygii</taxon>
        <taxon>Teleostei</taxon>
        <taxon>Ostariophysi</taxon>
        <taxon>Cypriniformes</taxon>
        <taxon>Cyprinidae</taxon>
        <taxon>Cyprininae</taxon>
        <taxon>Sinocyclocheilus</taxon>
    </lineage>
</organism>
<dbReference type="GO" id="GO:0005886">
    <property type="term" value="C:plasma membrane"/>
    <property type="evidence" value="ECO:0007669"/>
    <property type="project" value="TreeGrafter"/>
</dbReference>
<sequence length="261" mass="29182">MGKHLPLLPSSSGEPSLSHQPGPSADEEPIFKLHLEGFNLTHKGQWWLTNLGHSGNGGGLPGTYRTIQLHFHWGSESSNGSEHTLDHLRLLMHIVNIKSTHPNLTSALEDTTGLAVLGVFVDVTYLHNDNFQFISNALLSVAYKGQTKSIRPFPLMNLLPQNNLTQYYRYHGSLTTPPCSQVVLWTVYQVPIYISWAQFEQFVSGIYSTEEEADKQVPLQNNYYGRPVYASKDAKLLTNGVSPLAIFNLFNVLLYIGFLNV</sequence>
<dbReference type="Proteomes" id="UP000472262">
    <property type="component" value="Unassembled WGS sequence"/>
</dbReference>
<dbReference type="PANTHER" id="PTHR18952">
    <property type="entry name" value="CARBONIC ANHYDRASE"/>
    <property type="match status" value="1"/>
</dbReference>
<dbReference type="Gene3D" id="3.10.200.10">
    <property type="entry name" value="Alpha carbonic anhydrase"/>
    <property type="match status" value="1"/>
</dbReference>
<reference evidence="4" key="1">
    <citation type="submission" date="2025-08" db="UniProtKB">
        <authorList>
            <consortium name="Ensembl"/>
        </authorList>
    </citation>
    <scope>IDENTIFICATION</scope>
</reference>
<dbReference type="GO" id="GO:0004089">
    <property type="term" value="F:carbonate dehydratase activity"/>
    <property type="evidence" value="ECO:0007669"/>
    <property type="project" value="InterPro"/>
</dbReference>
<dbReference type="GO" id="GO:0008270">
    <property type="term" value="F:zinc ion binding"/>
    <property type="evidence" value="ECO:0007669"/>
    <property type="project" value="InterPro"/>
</dbReference>
<feature type="compositionally biased region" description="Low complexity" evidence="2">
    <location>
        <begin position="1"/>
        <end position="18"/>
    </location>
</feature>
<dbReference type="InterPro" id="IPR036398">
    <property type="entry name" value="CA_dom_sf"/>
</dbReference>
<dbReference type="Ensembl" id="ENSSGRT00000002041.1">
    <property type="protein sequence ID" value="ENSSGRP00000001887.1"/>
    <property type="gene ID" value="ENSSGRG00000001082.1"/>
</dbReference>
<dbReference type="InterPro" id="IPR023561">
    <property type="entry name" value="Carbonic_anhydrase_a-class"/>
</dbReference>
<dbReference type="SMART" id="SM01057">
    <property type="entry name" value="Carb_anhydrase"/>
    <property type="match status" value="1"/>
</dbReference>
<dbReference type="SUPFAM" id="SSF51069">
    <property type="entry name" value="Carbonic anhydrase"/>
    <property type="match status" value="1"/>
</dbReference>
<feature type="region of interest" description="Disordered" evidence="2">
    <location>
        <begin position="1"/>
        <end position="26"/>
    </location>
</feature>
<keyword evidence="5" id="KW-1185">Reference proteome</keyword>
<dbReference type="Pfam" id="PF00194">
    <property type="entry name" value="Carb_anhydrase"/>
    <property type="match status" value="1"/>
</dbReference>